<protein>
    <submittedName>
        <fullName evidence="1">Uncharacterized protein</fullName>
    </submittedName>
</protein>
<dbReference type="EMBL" id="QTJV01000004">
    <property type="protein sequence ID" value="RFM34688.1"/>
    <property type="molecule type" value="Genomic_DNA"/>
</dbReference>
<dbReference type="Proteomes" id="UP000261174">
    <property type="component" value="Unassembled WGS sequence"/>
</dbReference>
<keyword evidence="2" id="KW-1185">Reference proteome</keyword>
<comment type="caution">
    <text evidence="1">The sequence shown here is derived from an EMBL/GenBank/DDBJ whole genome shotgun (WGS) entry which is preliminary data.</text>
</comment>
<evidence type="ECO:0000313" key="2">
    <source>
        <dbReference type="Proteomes" id="UP000261174"/>
    </source>
</evidence>
<proteinExistence type="predicted"/>
<name>A0A3E1P3V9_9BACT</name>
<evidence type="ECO:0000313" key="1">
    <source>
        <dbReference type="EMBL" id="RFM34688.1"/>
    </source>
</evidence>
<organism evidence="1 2">
    <name type="scientific">Chitinophaga silvisoli</name>
    <dbReference type="NCBI Taxonomy" id="2291814"/>
    <lineage>
        <taxon>Bacteria</taxon>
        <taxon>Pseudomonadati</taxon>
        <taxon>Bacteroidota</taxon>
        <taxon>Chitinophagia</taxon>
        <taxon>Chitinophagales</taxon>
        <taxon>Chitinophagaceae</taxon>
        <taxon>Chitinophaga</taxon>
    </lineage>
</organism>
<accession>A0A3E1P3V9</accession>
<reference evidence="1 2" key="1">
    <citation type="submission" date="2018-08" db="EMBL/GenBank/DDBJ databases">
        <title>Chitinophaga sp. K20C18050901, a novel bacterium isolated from forest soil.</title>
        <authorList>
            <person name="Wang C."/>
        </authorList>
    </citation>
    <scope>NUCLEOTIDE SEQUENCE [LARGE SCALE GENOMIC DNA]</scope>
    <source>
        <strain evidence="1 2">K20C18050901</strain>
    </source>
</reference>
<dbReference type="AlphaFoldDB" id="A0A3E1P3V9"/>
<sequence length="86" mass="9377">MKKSNLILSAIGLISIIGGVLAFKAQNRFTGTLFCYTTIGIIIGNKRIYVPVLITKYIHIETGTTLFCTIPGPNKTYIAVKVETSL</sequence>
<dbReference type="RefSeq" id="WP_116854270.1">
    <property type="nucleotide sequence ID" value="NZ_QTJV01000004.1"/>
</dbReference>
<gene>
    <name evidence="1" type="ORF">DXN04_15605</name>
</gene>